<dbReference type="Pfam" id="PF13538">
    <property type="entry name" value="UvrD_C_2"/>
    <property type="match status" value="1"/>
</dbReference>
<proteinExistence type="predicted"/>
<feature type="domain" description="UvrD-like helicase C-terminal" evidence="1">
    <location>
        <begin position="367"/>
        <end position="413"/>
    </location>
</feature>
<sequence length="427" mass="48553">MLNKDQQAIAEEFRDFLFSDDKEFLIDASAGYGKSYLMKHLATVSFKEYLEGCKAINVEPKYRDIALTATTNKAAESLETATGMGTSTIQSLFGLIVRPDFEKGTTELKKSNKTSVICNTVIFIDECSMVDSKLLEFINELTHECKIIYVGDKYQLTPVKSGLSPVYSKHLKEHTLTIPMRNANHQELIDLCNQLKETVITGEFKPIKLYKGIIDLYDNDLIAQAYKQEFVDKNGNEVRSLTYTNKQAVTYNNYIKNLRGQTEVYNNGDYYIANSVCCLGNKTIHVEDEVYIERVFKRGIQRSLAEGYPPVSLTEALVKWHGIELHVALPESYMQIKALLKMLSKDKKWYQYFAIKEGYLDLRPRDACTIHKAQGSTLETVFIDANDLSTCTQSGVTARLLYVACSRAKSHIIFYGDLKRKYGLFCN</sequence>
<dbReference type="EMBL" id="BK032631">
    <property type="protein sequence ID" value="DAF52241.1"/>
    <property type="molecule type" value="Genomic_DNA"/>
</dbReference>
<protein>
    <submittedName>
        <fullName evidence="2">ATP dependent DNA helicase</fullName>
    </submittedName>
</protein>
<dbReference type="SUPFAM" id="SSF52540">
    <property type="entry name" value="P-loop containing nucleoside triphosphate hydrolases"/>
    <property type="match status" value="1"/>
</dbReference>
<dbReference type="Pfam" id="PF13604">
    <property type="entry name" value="AAA_30"/>
    <property type="match status" value="1"/>
</dbReference>
<dbReference type="PANTHER" id="PTHR47642">
    <property type="entry name" value="ATP-DEPENDENT DNA HELICASE"/>
    <property type="match status" value="1"/>
</dbReference>
<keyword evidence="2" id="KW-0067">ATP-binding</keyword>
<keyword evidence="2" id="KW-0347">Helicase</keyword>
<reference evidence="2" key="1">
    <citation type="journal article" date="2021" name="Proc. Natl. Acad. Sci. U.S.A.">
        <title>A Catalog of Tens of Thousands of Viruses from Human Metagenomes Reveals Hidden Associations with Chronic Diseases.</title>
        <authorList>
            <person name="Tisza M.J."/>
            <person name="Buck C.B."/>
        </authorList>
    </citation>
    <scope>NUCLEOTIDE SEQUENCE</scope>
    <source>
        <strain evidence="2">CtIKM86</strain>
    </source>
</reference>
<dbReference type="GO" id="GO:0004386">
    <property type="term" value="F:helicase activity"/>
    <property type="evidence" value="ECO:0007669"/>
    <property type="project" value="UniProtKB-KW"/>
</dbReference>
<dbReference type="PANTHER" id="PTHR47642:SF5">
    <property type="entry name" value="ATP-DEPENDENT DNA HELICASE"/>
    <property type="match status" value="1"/>
</dbReference>
<accession>A0A8S5SMK5</accession>
<evidence type="ECO:0000313" key="2">
    <source>
        <dbReference type="EMBL" id="DAF52241.1"/>
    </source>
</evidence>
<dbReference type="InterPro" id="IPR027417">
    <property type="entry name" value="P-loop_NTPase"/>
</dbReference>
<evidence type="ECO:0000259" key="1">
    <source>
        <dbReference type="Pfam" id="PF13538"/>
    </source>
</evidence>
<keyword evidence="2" id="KW-0547">Nucleotide-binding</keyword>
<keyword evidence="2" id="KW-0378">Hydrolase</keyword>
<dbReference type="InterPro" id="IPR051055">
    <property type="entry name" value="PIF1_helicase"/>
</dbReference>
<dbReference type="InterPro" id="IPR027785">
    <property type="entry name" value="UvrD-like_helicase_C"/>
</dbReference>
<dbReference type="Gene3D" id="3.40.50.300">
    <property type="entry name" value="P-loop containing nucleotide triphosphate hydrolases"/>
    <property type="match status" value="2"/>
</dbReference>
<dbReference type="CDD" id="cd18809">
    <property type="entry name" value="SF1_C_RecD"/>
    <property type="match status" value="1"/>
</dbReference>
<organism evidence="2">
    <name type="scientific">Podoviridae sp. ctIKM86</name>
    <dbReference type="NCBI Taxonomy" id="2827729"/>
    <lineage>
        <taxon>Viruses</taxon>
        <taxon>Duplodnaviria</taxon>
        <taxon>Heunggongvirae</taxon>
        <taxon>Uroviricota</taxon>
        <taxon>Caudoviricetes</taxon>
    </lineage>
</organism>
<name>A0A8S5SMK5_9CAUD</name>